<proteinExistence type="predicted"/>
<keyword evidence="4" id="KW-0732">Signal</keyword>
<evidence type="ECO:0000256" key="4">
    <source>
        <dbReference type="ARBA" id="ARBA00022729"/>
    </source>
</evidence>
<comment type="caution">
    <text evidence="10">Lacks conserved residue(s) required for the propagation of feature annotation.</text>
</comment>
<feature type="non-terminal residue" evidence="12">
    <location>
        <position position="1"/>
    </location>
</feature>
<feature type="domain" description="Laminin EGF-like" evidence="11">
    <location>
        <begin position="94"/>
        <end position="145"/>
    </location>
</feature>
<comment type="subcellular location">
    <subcellularLocation>
        <location evidence="1">Secreted</location>
        <location evidence="1">Extracellular space</location>
        <location evidence="1">Extracellular matrix</location>
        <location evidence="1">Basement membrane</location>
    </subcellularLocation>
</comment>
<keyword evidence="5" id="KW-0677">Repeat</keyword>
<evidence type="ECO:0000256" key="3">
    <source>
        <dbReference type="ARBA" id="ARBA00022530"/>
    </source>
</evidence>
<keyword evidence="2" id="KW-0964">Secreted</keyword>
<evidence type="ECO:0000256" key="1">
    <source>
        <dbReference type="ARBA" id="ARBA00004302"/>
    </source>
</evidence>
<dbReference type="CDD" id="cd00055">
    <property type="entry name" value="EGF_Lam"/>
    <property type="match status" value="1"/>
</dbReference>
<organism evidence="12 13">
    <name type="scientific">Meganyctiphanes norvegica</name>
    <name type="common">Northern krill</name>
    <name type="synonym">Thysanopoda norvegica</name>
    <dbReference type="NCBI Taxonomy" id="48144"/>
    <lineage>
        <taxon>Eukaryota</taxon>
        <taxon>Metazoa</taxon>
        <taxon>Ecdysozoa</taxon>
        <taxon>Arthropoda</taxon>
        <taxon>Crustacea</taxon>
        <taxon>Multicrustacea</taxon>
        <taxon>Malacostraca</taxon>
        <taxon>Eumalacostraca</taxon>
        <taxon>Eucarida</taxon>
        <taxon>Euphausiacea</taxon>
        <taxon>Euphausiidae</taxon>
        <taxon>Meganyctiphanes</taxon>
    </lineage>
</organism>
<evidence type="ECO:0000256" key="8">
    <source>
        <dbReference type="ARBA" id="ARBA00023180"/>
    </source>
</evidence>
<dbReference type="EMBL" id="CAXKWB010129802">
    <property type="protein sequence ID" value="CAL4241333.1"/>
    <property type="molecule type" value="Genomic_DNA"/>
</dbReference>
<evidence type="ECO:0000256" key="9">
    <source>
        <dbReference type="ARBA" id="ARBA00023292"/>
    </source>
</evidence>
<dbReference type="InterPro" id="IPR002049">
    <property type="entry name" value="LE_dom"/>
</dbReference>
<feature type="disulfide bond" evidence="10">
    <location>
        <begin position="115"/>
        <end position="124"/>
    </location>
</feature>
<reference evidence="12 13" key="1">
    <citation type="submission" date="2024-05" db="EMBL/GenBank/DDBJ databases">
        <authorList>
            <person name="Wallberg A."/>
        </authorList>
    </citation>
    <scope>NUCLEOTIDE SEQUENCE [LARGE SCALE GENOMIC DNA]</scope>
</reference>
<dbReference type="AlphaFoldDB" id="A0AAV2STB6"/>
<keyword evidence="6" id="KW-0084">Basement membrane</keyword>
<evidence type="ECO:0000256" key="2">
    <source>
        <dbReference type="ARBA" id="ARBA00022525"/>
    </source>
</evidence>
<sequence>DYELIPCNGASPLPNPATGRDLYCGEGPDKDECPDSSYCHWSLSFAKCCPLDESNITENNTVTESSCHHTQYKCCPDGRTVASGSNFAGCPSICQCHKLGAHESTCDAVTNQCRCKPGVGGTKCDRCEPGFWGLPLIQYGNNGCV</sequence>
<keyword evidence="7 10" id="KW-1015">Disulfide bond</keyword>
<dbReference type="SUPFAM" id="SSF57196">
    <property type="entry name" value="EGF/Laminin"/>
    <property type="match status" value="1"/>
</dbReference>
<dbReference type="PROSITE" id="PS50027">
    <property type="entry name" value="EGF_LAM_2"/>
    <property type="match status" value="1"/>
</dbReference>
<protein>
    <recommendedName>
        <fullName evidence="11">Laminin EGF-like domain-containing protein</fullName>
    </recommendedName>
</protein>
<feature type="disulfide bond" evidence="10">
    <location>
        <begin position="94"/>
        <end position="106"/>
    </location>
</feature>
<feature type="disulfide bond" evidence="10">
    <location>
        <begin position="96"/>
        <end position="113"/>
    </location>
</feature>
<evidence type="ECO:0000313" key="13">
    <source>
        <dbReference type="Proteomes" id="UP001497623"/>
    </source>
</evidence>
<keyword evidence="8" id="KW-0325">Glycoprotein</keyword>
<dbReference type="Pfam" id="PF00053">
    <property type="entry name" value="EGF_laminin"/>
    <property type="match status" value="1"/>
</dbReference>
<dbReference type="FunFam" id="2.10.25.10:FF:000209">
    <property type="entry name" value="Laminin subunit alpha 5"/>
    <property type="match status" value="1"/>
</dbReference>
<dbReference type="SMART" id="SM00180">
    <property type="entry name" value="EGF_Lam"/>
    <property type="match status" value="1"/>
</dbReference>
<comment type="caution">
    <text evidence="12">The sequence shown here is derived from an EMBL/GenBank/DDBJ whole genome shotgun (WGS) entry which is preliminary data.</text>
</comment>
<keyword evidence="3" id="KW-0272">Extracellular matrix</keyword>
<evidence type="ECO:0000256" key="5">
    <source>
        <dbReference type="ARBA" id="ARBA00022737"/>
    </source>
</evidence>
<evidence type="ECO:0000259" key="11">
    <source>
        <dbReference type="PROSITE" id="PS50027"/>
    </source>
</evidence>
<accession>A0AAV2STB6</accession>
<gene>
    <name evidence="12" type="ORF">MNOR_LOCUS40698</name>
</gene>
<dbReference type="Proteomes" id="UP001497623">
    <property type="component" value="Unassembled WGS sequence"/>
</dbReference>
<evidence type="ECO:0000256" key="10">
    <source>
        <dbReference type="PROSITE-ProRule" id="PRU00460"/>
    </source>
</evidence>
<keyword evidence="13" id="KW-1185">Reference proteome</keyword>
<feature type="non-terminal residue" evidence="12">
    <location>
        <position position="145"/>
    </location>
</feature>
<name>A0AAV2STB6_MEGNR</name>
<evidence type="ECO:0000256" key="6">
    <source>
        <dbReference type="ARBA" id="ARBA00022869"/>
    </source>
</evidence>
<evidence type="ECO:0000313" key="12">
    <source>
        <dbReference type="EMBL" id="CAL4241333.1"/>
    </source>
</evidence>
<dbReference type="GO" id="GO:0005604">
    <property type="term" value="C:basement membrane"/>
    <property type="evidence" value="ECO:0007669"/>
    <property type="project" value="UniProtKB-SubCell"/>
</dbReference>
<dbReference type="PROSITE" id="PS01248">
    <property type="entry name" value="EGF_LAM_1"/>
    <property type="match status" value="1"/>
</dbReference>
<dbReference type="Gene3D" id="2.10.25.10">
    <property type="entry name" value="Laminin"/>
    <property type="match status" value="1"/>
</dbReference>
<evidence type="ECO:0000256" key="7">
    <source>
        <dbReference type="ARBA" id="ARBA00023157"/>
    </source>
</evidence>
<keyword evidence="9 10" id="KW-0424">Laminin EGF-like domain</keyword>